<dbReference type="EMBL" id="UXSR01005439">
    <property type="protein sequence ID" value="VDD82017.1"/>
    <property type="molecule type" value="Genomic_DNA"/>
</dbReference>
<keyword evidence="5" id="KW-0813">Transport</keyword>
<name>A0A0R3UKB9_MESCO</name>
<keyword evidence="7" id="KW-1185">Reference proteome</keyword>
<evidence type="ECO:0000256" key="2">
    <source>
        <dbReference type="ARBA" id="ARBA00010186"/>
    </source>
</evidence>
<dbReference type="AlphaFoldDB" id="A0A0R3UKB9"/>
<keyword evidence="5" id="KW-0509">mRNA transport</keyword>
<dbReference type="InterPro" id="IPR007231">
    <property type="entry name" value="Nucleoporin_int_Nup93/Nic96"/>
</dbReference>
<dbReference type="PANTHER" id="PTHR11225">
    <property type="entry name" value="NUCLEAR PORE COMPLEX PROTEIN NUP93 NUCLEOPORIN NUP93 DEAD EYE PROTEIN"/>
    <property type="match status" value="1"/>
</dbReference>
<gene>
    <name evidence="6" type="ORF">MCOS_LOCUS8020</name>
</gene>
<reference evidence="6 7" key="1">
    <citation type="submission" date="2018-10" db="EMBL/GenBank/DDBJ databases">
        <authorList>
            <consortium name="Pathogen Informatics"/>
        </authorList>
    </citation>
    <scope>NUCLEOTIDE SEQUENCE [LARGE SCALE GENOMIC DNA]</scope>
</reference>
<comment type="similarity">
    <text evidence="2 5">Belongs to the nucleoporin interacting component (NIC) family.</text>
</comment>
<organism evidence="6 7">
    <name type="scientific">Mesocestoides corti</name>
    <name type="common">Flatworm</name>
    <dbReference type="NCBI Taxonomy" id="53468"/>
    <lineage>
        <taxon>Eukaryota</taxon>
        <taxon>Metazoa</taxon>
        <taxon>Spiralia</taxon>
        <taxon>Lophotrochozoa</taxon>
        <taxon>Platyhelminthes</taxon>
        <taxon>Cestoda</taxon>
        <taxon>Eucestoda</taxon>
        <taxon>Cyclophyllidea</taxon>
        <taxon>Mesocestoididae</taxon>
        <taxon>Mesocestoides</taxon>
    </lineage>
</organism>
<dbReference type="GO" id="GO:0017056">
    <property type="term" value="F:structural constituent of nuclear pore"/>
    <property type="evidence" value="ECO:0007669"/>
    <property type="project" value="InterPro"/>
</dbReference>
<evidence type="ECO:0000256" key="4">
    <source>
        <dbReference type="ARBA" id="ARBA00023242"/>
    </source>
</evidence>
<proteinExistence type="inferred from homology"/>
<dbReference type="GO" id="GO:0016973">
    <property type="term" value="P:poly(A)+ mRNA export from nucleus"/>
    <property type="evidence" value="ECO:0007669"/>
    <property type="project" value="TreeGrafter"/>
</dbReference>
<dbReference type="Pfam" id="PF04097">
    <property type="entry name" value="Nic96"/>
    <property type="match status" value="1"/>
</dbReference>
<keyword evidence="5" id="KW-0472">Membrane</keyword>
<dbReference type="PANTHER" id="PTHR11225:SF4">
    <property type="entry name" value="NUCLEAR PORE COMPLEX PROTEIN NUP93"/>
    <property type="match status" value="1"/>
</dbReference>
<dbReference type="Proteomes" id="UP000267029">
    <property type="component" value="Unassembled WGS sequence"/>
</dbReference>
<comment type="subcellular location">
    <subcellularLocation>
        <location evidence="1 5">Nucleus</location>
        <location evidence="1 5">Nuclear pore complex</location>
    </subcellularLocation>
</comment>
<evidence type="ECO:0000256" key="3">
    <source>
        <dbReference type="ARBA" id="ARBA00023132"/>
    </source>
</evidence>
<keyword evidence="5" id="KW-0811">Translocation</keyword>
<evidence type="ECO:0000313" key="7">
    <source>
        <dbReference type="Proteomes" id="UP000267029"/>
    </source>
</evidence>
<protein>
    <recommendedName>
        <fullName evidence="5">Nuclear pore protein</fullName>
    </recommendedName>
</protein>
<keyword evidence="5" id="KW-0653">Protein transport</keyword>
<dbReference type="GO" id="GO:0006606">
    <property type="term" value="P:protein import into nucleus"/>
    <property type="evidence" value="ECO:0007669"/>
    <property type="project" value="TreeGrafter"/>
</dbReference>
<dbReference type="STRING" id="53468.A0A0R3UKB9"/>
<accession>A0A0R3UKB9</accession>
<evidence type="ECO:0000256" key="1">
    <source>
        <dbReference type="ARBA" id="ARBA00004567"/>
    </source>
</evidence>
<dbReference type="GO" id="GO:0005643">
    <property type="term" value="C:nuclear pore"/>
    <property type="evidence" value="ECO:0007669"/>
    <property type="project" value="UniProtKB-SubCell"/>
</dbReference>
<keyword evidence="3 5" id="KW-0906">Nuclear pore complex</keyword>
<sequence>MDTLEELVEQSDRLLMEIQGDTDLPMITRSLEQMGSFGEKLCSSRGVRSDIKAARLLGPTVDYDLPNNLSAKLEFLTQAGDIEFSKPKVDMDIHTFLRCERENILFTANEQVKRSVFDEIDSVCRRATSSWWDRQAAAILTALASSSGPIDSAILHSCPSTDTSTSRECFPRVASVDFSADPQSTLSKQELFYANQIDGYLSETLTTSNTVFLHQAAINSGTLNKPSLFNLLYTASNAKSVFFDESKHTDFCEVFRLIKRMFSISALNVDDVGSSETPLLDLPLPVTHDRALEVRSGPSLQIAFLSRAIAHLEAEFMACLQVVVSANPRLAQLGGRPGVRSLVRAFLNVKNPAMQSSGDPDFESSGDFEDGLVDGKPVWPMIYYCLRCGALRDAISVASDAANNLGEFVQILSSFAANGKSLPAKLVTGIRKTYRRVVKTSRDPYKRLVYCLLGRCDLSDAHTNVAQSIDDFLWLRLLQVTIKENANDNQDDGESLTIAQLQNLLYDTYGETYFDAWNQPLMYFKILCLSQQFEGALAFLVRIEELRCHAVHLALVLREMKILLLPATTHAQIISRIDSDPSGFRRLNFVRLLLLYTRKFEIDNPALCVNYYYFLHELSSEERGAPTNLFVRCVAELAIQTGEFDLILGVPGPGGVRQPGAIDRFASVSQPPELIASVAEMLETRGQMAKSASVYLLAGTSKTLLSAVRLTNLLLVGVVAGERNEPGAEGKFTRQTLLQLAAEARHSVRRLDPIATTAAAGTSPGDVGGDVSCALQSAVQTLYYLLDLATFFDLANAGQFQAALDHMDRLGLLPATPASDEIDAKVAGFAALSDLVRRPIPSALVLLMRCLAAKASVAKATGDRALSIGPTAIGGQSAGLVEARARAHALITFIGRIPHRMPGEVYSTLSKLEMQLSSS</sequence>
<evidence type="ECO:0000256" key="5">
    <source>
        <dbReference type="RuleBase" id="RU364035"/>
    </source>
</evidence>
<evidence type="ECO:0000313" key="6">
    <source>
        <dbReference type="EMBL" id="VDD82017.1"/>
    </source>
</evidence>
<keyword evidence="4 5" id="KW-0539">Nucleus</keyword>
<dbReference type="OrthoDB" id="1918363at2759"/>